<evidence type="ECO:0000256" key="3">
    <source>
        <dbReference type="ARBA" id="ARBA00007681"/>
    </source>
</evidence>
<evidence type="ECO:0000256" key="9">
    <source>
        <dbReference type="ARBA" id="ARBA00023310"/>
    </source>
</evidence>
<dbReference type="GO" id="GO:0046933">
    <property type="term" value="F:proton-transporting ATP synthase activity, rotational mechanism"/>
    <property type="evidence" value="ECO:0007669"/>
    <property type="project" value="UniProtKB-UniRule"/>
</dbReference>
<comment type="subunit">
    <text evidence="10">F-type ATPases have 2 components, CF(1) - the catalytic core - and CF(0) - the membrane proton channel. CF(1) has five subunits: alpha(3), beta(3), gamma(1), delta(1), epsilon(1). CF(0) has three main subunits: a, b and c.</text>
</comment>
<keyword evidence="8 10" id="KW-0139">CF(1)</keyword>
<keyword evidence="6 10" id="KW-0406">Ion transport</keyword>
<dbReference type="InterPro" id="IPR000131">
    <property type="entry name" value="ATP_synth_F1_gsu"/>
</dbReference>
<comment type="function">
    <text evidence="1 10">Produces ATP from ADP in the presence of a proton gradient across the membrane. The gamma chain is believed to be important in regulating ATPase activity and the flow of protons through the CF(0) complex.</text>
</comment>
<organism evidence="11 12">
    <name type="scientific">Candidatus Roizmanbacteria bacterium RIFCSPHIGHO2_02_FULL_40_9</name>
    <dbReference type="NCBI Taxonomy" id="1802042"/>
    <lineage>
        <taxon>Bacteria</taxon>
        <taxon>Candidatus Roizmaniibacteriota</taxon>
    </lineage>
</organism>
<keyword evidence="9 10" id="KW-0066">ATP synthesis</keyword>
<gene>
    <name evidence="10" type="primary">atpG</name>
    <name evidence="11" type="ORF">A3D06_01955</name>
</gene>
<proteinExistence type="inferred from homology"/>
<dbReference type="InterPro" id="IPR035968">
    <property type="entry name" value="ATP_synth_F1_ATPase_gsu"/>
</dbReference>
<dbReference type="GO" id="GO:0005524">
    <property type="term" value="F:ATP binding"/>
    <property type="evidence" value="ECO:0007669"/>
    <property type="project" value="UniProtKB-UniRule"/>
</dbReference>
<name>A0A1F7HEH6_9BACT</name>
<evidence type="ECO:0000256" key="8">
    <source>
        <dbReference type="ARBA" id="ARBA00023196"/>
    </source>
</evidence>
<evidence type="ECO:0000256" key="6">
    <source>
        <dbReference type="ARBA" id="ARBA00023065"/>
    </source>
</evidence>
<dbReference type="AlphaFoldDB" id="A0A1F7HEH6"/>
<evidence type="ECO:0000256" key="4">
    <source>
        <dbReference type="ARBA" id="ARBA00022448"/>
    </source>
</evidence>
<accession>A0A1F7HEH6</accession>
<dbReference type="Gene3D" id="1.10.287.80">
    <property type="entry name" value="ATP synthase, gamma subunit, helix hairpin domain"/>
    <property type="match status" value="1"/>
</dbReference>
<dbReference type="PANTHER" id="PTHR11693">
    <property type="entry name" value="ATP SYNTHASE GAMMA CHAIN"/>
    <property type="match status" value="1"/>
</dbReference>
<keyword evidence="5 10" id="KW-0375">Hydrogen ion transport</keyword>
<evidence type="ECO:0000313" key="11">
    <source>
        <dbReference type="EMBL" id="OGK29364.1"/>
    </source>
</evidence>
<comment type="subcellular location">
    <subcellularLocation>
        <location evidence="10">Cell membrane</location>
        <topology evidence="10">Peripheral membrane protein</topology>
    </subcellularLocation>
    <subcellularLocation>
        <location evidence="2">Membrane</location>
        <topology evidence="2">Peripheral membrane protein</topology>
    </subcellularLocation>
</comment>
<dbReference type="Gene3D" id="3.40.1380.10">
    <property type="match status" value="1"/>
</dbReference>
<dbReference type="GO" id="GO:0005886">
    <property type="term" value="C:plasma membrane"/>
    <property type="evidence" value="ECO:0007669"/>
    <property type="project" value="UniProtKB-SubCell"/>
</dbReference>
<dbReference type="NCBIfam" id="TIGR01146">
    <property type="entry name" value="ATPsyn_F1gamma"/>
    <property type="match status" value="1"/>
</dbReference>
<dbReference type="Proteomes" id="UP000177027">
    <property type="component" value="Unassembled WGS sequence"/>
</dbReference>
<keyword evidence="7 10" id="KW-0472">Membrane</keyword>
<sequence>MNFRQVRKKIKTVENVKKITNAMQMVSAVKMKKAQKLALEGREYRSMLDAVLQKIISNTSDLKGKNIPWLAQYESDKSLYIVISSNKGLCGAFHAYLLRFVLENINEKKDEFITVGNKGSQFLGLIGATVIADFSQNLPFIDSVSSIFSLIQEKYITGSYKNVYLIYNKFVSSFKFEPTKVTLLPISEITSLEGGEQTKEAKELSKSDYLIEPSVDEILLPLINDYLREKIRSAISDSEASEHSARMMAMKSATDNATELVFTLTLLRNKLRQSQITGELLDMVAAKTSSESSN</sequence>
<dbReference type="GO" id="GO:0045259">
    <property type="term" value="C:proton-transporting ATP synthase complex"/>
    <property type="evidence" value="ECO:0007669"/>
    <property type="project" value="UniProtKB-KW"/>
</dbReference>
<dbReference type="SUPFAM" id="SSF52943">
    <property type="entry name" value="ATP synthase (F1-ATPase), gamma subunit"/>
    <property type="match status" value="1"/>
</dbReference>
<dbReference type="PANTHER" id="PTHR11693:SF22">
    <property type="entry name" value="ATP SYNTHASE SUBUNIT GAMMA, MITOCHONDRIAL"/>
    <property type="match status" value="1"/>
</dbReference>
<evidence type="ECO:0000256" key="10">
    <source>
        <dbReference type="HAMAP-Rule" id="MF_00815"/>
    </source>
</evidence>
<dbReference type="EMBL" id="MFZS01000003">
    <property type="protein sequence ID" value="OGK29364.1"/>
    <property type="molecule type" value="Genomic_DNA"/>
</dbReference>
<evidence type="ECO:0000256" key="5">
    <source>
        <dbReference type="ARBA" id="ARBA00022781"/>
    </source>
</evidence>
<dbReference type="PRINTS" id="PR00126">
    <property type="entry name" value="ATPASEGAMMA"/>
</dbReference>
<evidence type="ECO:0000256" key="1">
    <source>
        <dbReference type="ARBA" id="ARBA00003456"/>
    </source>
</evidence>
<dbReference type="CDD" id="cd12151">
    <property type="entry name" value="F1-ATPase_gamma"/>
    <property type="match status" value="1"/>
</dbReference>
<keyword evidence="10" id="KW-1003">Cell membrane</keyword>
<comment type="caution">
    <text evidence="11">The sequence shown here is derived from an EMBL/GenBank/DDBJ whole genome shotgun (WGS) entry which is preliminary data.</text>
</comment>
<protein>
    <recommendedName>
        <fullName evidence="10">ATP synthase gamma chain</fullName>
    </recommendedName>
    <alternativeName>
        <fullName evidence="10">ATP synthase F1 sector gamma subunit</fullName>
    </alternativeName>
    <alternativeName>
        <fullName evidence="10">F-ATPase gamma subunit</fullName>
    </alternativeName>
</protein>
<comment type="similarity">
    <text evidence="3 10">Belongs to the ATPase gamma chain family.</text>
</comment>
<dbReference type="HAMAP" id="MF_00815">
    <property type="entry name" value="ATP_synth_gamma_bact"/>
    <property type="match status" value="1"/>
</dbReference>
<keyword evidence="4 10" id="KW-0813">Transport</keyword>
<evidence type="ECO:0000256" key="7">
    <source>
        <dbReference type="ARBA" id="ARBA00023136"/>
    </source>
</evidence>
<dbReference type="Pfam" id="PF00231">
    <property type="entry name" value="ATP-synt"/>
    <property type="match status" value="1"/>
</dbReference>
<reference evidence="11 12" key="1">
    <citation type="journal article" date="2016" name="Nat. Commun.">
        <title>Thousands of microbial genomes shed light on interconnected biogeochemical processes in an aquifer system.</title>
        <authorList>
            <person name="Anantharaman K."/>
            <person name="Brown C.T."/>
            <person name="Hug L.A."/>
            <person name="Sharon I."/>
            <person name="Castelle C.J."/>
            <person name="Probst A.J."/>
            <person name="Thomas B.C."/>
            <person name="Singh A."/>
            <person name="Wilkins M.J."/>
            <person name="Karaoz U."/>
            <person name="Brodie E.L."/>
            <person name="Williams K.H."/>
            <person name="Hubbard S.S."/>
            <person name="Banfield J.F."/>
        </authorList>
    </citation>
    <scope>NUCLEOTIDE SEQUENCE [LARGE SCALE GENOMIC DNA]</scope>
</reference>
<evidence type="ECO:0000313" key="12">
    <source>
        <dbReference type="Proteomes" id="UP000177027"/>
    </source>
</evidence>
<evidence type="ECO:0000256" key="2">
    <source>
        <dbReference type="ARBA" id="ARBA00004170"/>
    </source>
</evidence>
<dbReference type="GO" id="GO:0042777">
    <property type="term" value="P:proton motive force-driven plasma membrane ATP synthesis"/>
    <property type="evidence" value="ECO:0007669"/>
    <property type="project" value="UniProtKB-UniRule"/>
</dbReference>